<dbReference type="PIRSF" id="PIRSF003314">
    <property type="entry name" value="IPP_isomerase"/>
    <property type="match status" value="1"/>
</dbReference>
<feature type="binding site" evidence="11">
    <location>
        <position position="156"/>
    </location>
    <ligand>
        <name>Mg(2+)</name>
        <dbReference type="ChEBI" id="CHEBI:18420"/>
    </ligand>
</feature>
<evidence type="ECO:0000256" key="11">
    <source>
        <dbReference type="HAMAP-Rule" id="MF_00354"/>
    </source>
</evidence>
<dbReference type="GO" id="GO:0010181">
    <property type="term" value="F:FMN binding"/>
    <property type="evidence" value="ECO:0007669"/>
    <property type="project" value="UniProtKB-UniRule"/>
</dbReference>
<evidence type="ECO:0000256" key="8">
    <source>
        <dbReference type="ARBA" id="ARBA00023229"/>
    </source>
</evidence>
<evidence type="ECO:0000256" key="1">
    <source>
        <dbReference type="ARBA" id="ARBA00001917"/>
    </source>
</evidence>
<gene>
    <name evidence="11" type="primary">fni</name>
    <name evidence="13" type="ORF">FD19_GL000410</name>
</gene>
<evidence type="ECO:0000313" key="13">
    <source>
        <dbReference type="EMBL" id="KRM88121.1"/>
    </source>
</evidence>
<feature type="binding site" evidence="11">
    <location>
        <position position="216"/>
    </location>
    <ligand>
        <name>FMN</name>
        <dbReference type="ChEBI" id="CHEBI:58210"/>
    </ligand>
</feature>
<evidence type="ECO:0000256" key="9">
    <source>
        <dbReference type="ARBA" id="ARBA00023235"/>
    </source>
</evidence>
<comment type="cofactor">
    <cofactor evidence="11">
        <name>NADPH</name>
        <dbReference type="ChEBI" id="CHEBI:57783"/>
    </cofactor>
</comment>
<keyword evidence="8 11" id="KW-0414">Isoprene biosynthesis</keyword>
<dbReference type="Pfam" id="PF01070">
    <property type="entry name" value="FMN_dh"/>
    <property type="match status" value="1"/>
</dbReference>
<dbReference type="GO" id="GO:0005737">
    <property type="term" value="C:cytoplasm"/>
    <property type="evidence" value="ECO:0007669"/>
    <property type="project" value="UniProtKB-SubCell"/>
</dbReference>
<keyword evidence="4 11" id="KW-0288">FMN</keyword>
<feature type="binding site" evidence="11">
    <location>
        <begin position="9"/>
        <end position="10"/>
    </location>
    <ligand>
        <name>substrate</name>
    </ligand>
</feature>
<feature type="binding site" evidence="11">
    <location>
        <position position="96"/>
    </location>
    <ligand>
        <name>FMN</name>
        <dbReference type="ChEBI" id="CHEBI:58210"/>
    </ligand>
</feature>
<evidence type="ECO:0000256" key="10">
    <source>
        <dbReference type="ARBA" id="ARBA00025810"/>
    </source>
</evidence>
<comment type="caution">
    <text evidence="13">The sequence shown here is derived from an EMBL/GenBank/DDBJ whole genome shotgun (WGS) entry which is preliminary data.</text>
</comment>
<dbReference type="AlphaFoldDB" id="A0A0R2CI11"/>
<evidence type="ECO:0000256" key="5">
    <source>
        <dbReference type="ARBA" id="ARBA00022723"/>
    </source>
</evidence>
<evidence type="ECO:0000256" key="3">
    <source>
        <dbReference type="ARBA" id="ARBA00022630"/>
    </source>
</evidence>
<comment type="similarity">
    <text evidence="11">Belongs to the IPP isomerase type 2 family.</text>
</comment>
<keyword evidence="9 11" id="KW-0413">Isomerase</keyword>
<dbReference type="NCBIfam" id="TIGR02151">
    <property type="entry name" value="IPP_isom_2"/>
    <property type="match status" value="1"/>
</dbReference>
<feature type="binding site" evidence="11">
    <location>
        <begin position="266"/>
        <end position="268"/>
    </location>
    <ligand>
        <name>FMN</name>
        <dbReference type="ChEBI" id="CHEBI:58210"/>
    </ligand>
</feature>
<protein>
    <recommendedName>
        <fullName evidence="11">Isopentenyl-diphosphate delta-isomerase</fullName>
        <shortName evidence="11">IPP isomerase</shortName>
        <ecNumber evidence="11">5.3.3.2</ecNumber>
    </recommendedName>
    <alternativeName>
        <fullName evidence="11">Isopentenyl diphosphate:dimethylallyl diphosphate isomerase</fullName>
    </alternativeName>
    <alternativeName>
        <fullName evidence="11">Isopentenyl pyrophosphate isomerase</fullName>
    </alternativeName>
    <alternativeName>
        <fullName evidence="11">Type 2 isopentenyl diphosphate isomerase</fullName>
        <shortName evidence="11">IDI-2</shortName>
    </alternativeName>
</protein>
<dbReference type="RefSeq" id="WP_056969003.1">
    <property type="nucleotide sequence ID" value="NZ_AYZK01000001.1"/>
</dbReference>
<feature type="binding site" evidence="11">
    <location>
        <position position="125"/>
    </location>
    <ligand>
        <name>FMN</name>
        <dbReference type="ChEBI" id="CHEBI:58210"/>
    </ligand>
</feature>
<keyword evidence="3 11" id="KW-0285">Flavoprotein</keyword>
<evidence type="ECO:0000313" key="14">
    <source>
        <dbReference type="Proteomes" id="UP000051789"/>
    </source>
</evidence>
<dbReference type="PATRIC" id="fig|1423810.4.peg.415"/>
<dbReference type="InterPro" id="IPR013785">
    <property type="entry name" value="Aldolase_TIM"/>
</dbReference>
<dbReference type="GO" id="GO:0004452">
    <property type="term" value="F:isopentenyl-diphosphate delta-isomerase activity"/>
    <property type="evidence" value="ECO:0007669"/>
    <property type="project" value="UniProtKB-UniRule"/>
</dbReference>
<dbReference type="EC" id="5.3.3.2" evidence="11"/>
<keyword evidence="5 11" id="KW-0479">Metal-binding</keyword>
<comment type="subunit">
    <text evidence="10 11">Homooctamer. Dimer of tetramers.</text>
</comment>
<organism evidence="13 14">
    <name type="scientific">Lacticaseibacillus thailandensis DSM 22698 = JCM 13996</name>
    <dbReference type="NCBI Taxonomy" id="1423810"/>
    <lineage>
        <taxon>Bacteria</taxon>
        <taxon>Bacillati</taxon>
        <taxon>Bacillota</taxon>
        <taxon>Bacilli</taxon>
        <taxon>Lactobacillales</taxon>
        <taxon>Lactobacillaceae</taxon>
        <taxon>Lacticaseibacillus</taxon>
    </lineage>
</organism>
<reference evidence="13 14" key="1">
    <citation type="journal article" date="2015" name="Genome Announc.">
        <title>Expanding the biotechnology potential of lactobacilli through comparative genomics of 213 strains and associated genera.</title>
        <authorList>
            <person name="Sun Z."/>
            <person name="Harris H.M."/>
            <person name="McCann A."/>
            <person name="Guo C."/>
            <person name="Argimon S."/>
            <person name="Zhang W."/>
            <person name="Yang X."/>
            <person name="Jeffery I.B."/>
            <person name="Cooney J.C."/>
            <person name="Kagawa T.F."/>
            <person name="Liu W."/>
            <person name="Song Y."/>
            <person name="Salvetti E."/>
            <person name="Wrobel A."/>
            <person name="Rasinkangas P."/>
            <person name="Parkhill J."/>
            <person name="Rea M.C."/>
            <person name="O'Sullivan O."/>
            <person name="Ritari J."/>
            <person name="Douillard F.P."/>
            <person name="Paul Ross R."/>
            <person name="Yang R."/>
            <person name="Briner A.E."/>
            <person name="Felis G.E."/>
            <person name="de Vos W.M."/>
            <person name="Barrangou R."/>
            <person name="Klaenhammer T.R."/>
            <person name="Caufield P.W."/>
            <person name="Cui Y."/>
            <person name="Zhang H."/>
            <person name="O'Toole P.W."/>
        </authorList>
    </citation>
    <scope>NUCLEOTIDE SEQUENCE [LARGE SCALE GENOMIC DNA]</scope>
    <source>
        <strain evidence="13 14">DSM 22698</strain>
    </source>
</reference>
<evidence type="ECO:0000256" key="7">
    <source>
        <dbReference type="ARBA" id="ARBA00022857"/>
    </source>
</evidence>
<dbReference type="SUPFAM" id="SSF51395">
    <property type="entry name" value="FMN-linked oxidoreductases"/>
    <property type="match status" value="1"/>
</dbReference>
<dbReference type="GO" id="GO:0000287">
    <property type="term" value="F:magnesium ion binding"/>
    <property type="evidence" value="ECO:0007669"/>
    <property type="project" value="UniProtKB-UniRule"/>
</dbReference>
<proteinExistence type="inferred from homology"/>
<dbReference type="HAMAP" id="MF_00354">
    <property type="entry name" value="Idi_2"/>
    <property type="match status" value="1"/>
</dbReference>
<comment type="caution">
    <text evidence="11">Lacks conserved residue(s) required for the propagation of feature annotation.</text>
</comment>
<dbReference type="Gene3D" id="3.20.20.70">
    <property type="entry name" value="Aldolase class I"/>
    <property type="match status" value="1"/>
</dbReference>
<evidence type="ECO:0000259" key="12">
    <source>
        <dbReference type="Pfam" id="PF01070"/>
    </source>
</evidence>
<dbReference type="EMBL" id="AYZK01000001">
    <property type="protein sequence ID" value="KRM88121.1"/>
    <property type="molecule type" value="Genomic_DNA"/>
</dbReference>
<feature type="binding site" evidence="11">
    <location>
        <begin position="66"/>
        <end position="68"/>
    </location>
    <ligand>
        <name>FMN</name>
        <dbReference type="ChEBI" id="CHEBI:58210"/>
    </ligand>
</feature>
<feature type="domain" description="FMN-dependent dehydrogenase" evidence="12">
    <location>
        <begin position="158"/>
        <end position="329"/>
    </location>
</feature>
<feature type="binding site" evidence="11">
    <location>
        <position position="155"/>
    </location>
    <ligand>
        <name>substrate</name>
    </ligand>
</feature>
<keyword evidence="6 11" id="KW-0460">Magnesium</keyword>
<evidence type="ECO:0000256" key="2">
    <source>
        <dbReference type="ARBA" id="ARBA00022490"/>
    </source>
</evidence>
<dbReference type="InterPro" id="IPR000262">
    <property type="entry name" value="FMN-dep_DH"/>
</dbReference>
<dbReference type="Proteomes" id="UP000051789">
    <property type="component" value="Unassembled WGS sequence"/>
</dbReference>
<comment type="cofactor">
    <cofactor evidence="1 11">
        <name>FMN</name>
        <dbReference type="ChEBI" id="CHEBI:58210"/>
    </cofactor>
</comment>
<evidence type="ECO:0000256" key="4">
    <source>
        <dbReference type="ARBA" id="ARBA00022643"/>
    </source>
</evidence>
<comment type="catalytic activity">
    <reaction evidence="11">
        <text>isopentenyl diphosphate = dimethylallyl diphosphate</text>
        <dbReference type="Rhea" id="RHEA:23284"/>
        <dbReference type="ChEBI" id="CHEBI:57623"/>
        <dbReference type="ChEBI" id="CHEBI:128769"/>
        <dbReference type="EC" id="5.3.3.2"/>
    </reaction>
</comment>
<dbReference type="GO" id="GO:0008299">
    <property type="term" value="P:isoprenoid biosynthetic process"/>
    <property type="evidence" value="ECO:0007669"/>
    <property type="project" value="UniProtKB-UniRule"/>
</dbReference>
<feature type="binding site" evidence="11">
    <location>
        <begin position="287"/>
        <end position="288"/>
    </location>
    <ligand>
        <name>FMN</name>
        <dbReference type="ChEBI" id="CHEBI:58210"/>
    </ligand>
</feature>
<feature type="binding site" evidence="11">
    <location>
        <position position="186"/>
    </location>
    <ligand>
        <name>FMN</name>
        <dbReference type="ChEBI" id="CHEBI:58210"/>
    </ligand>
</feature>
<comment type="function">
    <text evidence="11">Involved in the biosynthesis of isoprenoids. Catalyzes the 1,3-allylic rearrangement of the homoallylic substrate isopentenyl (IPP) to its allylic isomer, dimethylallyl diphosphate (DMAPP).</text>
</comment>
<accession>A0A0R2CI11</accession>
<comment type="cofactor">
    <cofactor evidence="11">
        <name>Mg(2+)</name>
        <dbReference type="ChEBI" id="CHEBI:18420"/>
    </cofactor>
</comment>
<evidence type="ECO:0000256" key="6">
    <source>
        <dbReference type="ARBA" id="ARBA00022842"/>
    </source>
</evidence>
<sequence length="351" mass="37838">MMQSVQSHRKDEHVFLAEKFFQAQARAGFQDVRFVRPALPELAVADVDLVQTIAGHTWQWPVVINAMTGGSPTTGKLNAQLGKLAVRTGLAVASGSESILAVEPEQAATFTPLRDENSRGVVIANVGADKPVAVAQTSVSTLGADMLEVHLNAVQELVMPEGGRDFHWADNIAHMRAAVDVPLIVKEVGAGMRSDDFALLARLGVQYVDVGGRGGTDFAQIENVRSHQQQAGDFTDLFDFGQTTVESLLEAQSDDAQSLHLWATGGVRSALDVVVALRLGAQVVGIAGLILHWLTRGDLDETTTRLQHLLNEVRGIMALLGAHNVDELRTVPIVISPTLRNYLEQRGLPMP</sequence>
<dbReference type="PANTHER" id="PTHR43665">
    <property type="entry name" value="ISOPENTENYL-DIPHOSPHATE DELTA-ISOMERASE"/>
    <property type="match status" value="1"/>
</dbReference>
<dbReference type="GO" id="GO:0016491">
    <property type="term" value="F:oxidoreductase activity"/>
    <property type="evidence" value="ECO:0007669"/>
    <property type="project" value="InterPro"/>
</dbReference>
<name>A0A0R2CI11_9LACO</name>
<keyword evidence="7 11" id="KW-0521">NADP</keyword>
<keyword evidence="14" id="KW-1185">Reference proteome</keyword>
<dbReference type="STRING" id="1423810.FD19_GL000410"/>
<dbReference type="PANTHER" id="PTHR43665:SF1">
    <property type="entry name" value="ISOPENTENYL-DIPHOSPHATE DELTA-ISOMERASE"/>
    <property type="match status" value="1"/>
</dbReference>
<dbReference type="InterPro" id="IPR011179">
    <property type="entry name" value="IPdP_isomerase"/>
</dbReference>
<keyword evidence="2 11" id="KW-0963">Cytoplasm</keyword>
<comment type="subcellular location">
    <subcellularLocation>
        <location evidence="11">Cytoplasm</location>
    </subcellularLocation>
</comment>
<dbReference type="GO" id="GO:0070402">
    <property type="term" value="F:NADPH binding"/>
    <property type="evidence" value="ECO:0007669"/>
    <property type="project" value="UniProtKB-UniRule"/>
</dbReference>